<accession>A0A7V7NR69</accession>
<protein>
    <submittedName>
        <fullName evidence="2">Baseplate assembly protein</fullName>
    </submittedName>
</protein>
<dbReference type="AlphaFoldDB" id="A0A7V7NR69"/>
<comment type="caution">
    <text evidence="2">The sequence shown here is derived from an EMBL/GenBank/DDBJ whole genome shotgun (WGS) entry which is preliminary data.</text>
</comment>
<evidence type="ECO:0000259" key="1">
    <source>
        <dbReference type="Pfam" id="PF26078"/>
    </source>
</evidence>
<organism evidence="2 3">
    <name type="scientific">Vibrio chagasii</name>
    <dbReference type="NCBI Taxonomy" id="170679"/>
    <lineage>
        <taxon>Bacteria</taxon>
        <taxon>Pseudomonadati</taxon>
        <taxon>Pseudomonadota</taxon>
        <taxon>Gammaproteobacteria</taxon>
        <taxon>Vibrionales</taxon>
        <taxon>Vibrionaceae</taxon>
        <taxon>Vibrio</taxon>
    </lineage>
</organism>
<dbReference type="GeneID" id="77344884"/>
<reference evidence="2 3" key="1">
    <citation type="submission" date="2019-09" db="EMBL/GenBank/DDBJ databases">
        <title>Draft genome sequences of 48 bacterial type strains from the CCUG.</title>
        <authorList>
            <person name="Tunovic T."/>
            <person name="Pineiro-Iglesias B."/>
            <person name="Unosson C."/>
            <person name="Inganas E."/>
            <person name="Ohlen M."/>
            <person name="Cardew S."/>
            <person name="Jensie-Markopoulos S."/>
            <person name="Salva-Serra F."/>
            <person name="Jaen-Luchoro D."/>
            <person name="Karlsson R."/>
            <person name="Svensson-Stadler L."/>
            <person name="Chun J."/>
            <person name="Moore E."/>
        </authorList>
    </citation>
    <scope>NUCLEOTIDE SEQUENCE [LARGE SCALE GENOMIC DNA]</scope>
    <source>
        <strain evidence="2 3">CCUG 48643</strain>
    </source>
</reference>
<dbReference type="PANTHER" id="PTHR35862">
    <property type="entry name" value="FELS-2 PROPHAGE PROTEIN"/>
    <property type="match status" value="1"/>
</dbReference>
<dbReference type="PANTHER" id="PTHR35862:SF1">
    <property type="entry name" value="FELS-2 PROPHAGE PROTEIN"/>
    <property type="match status" value="1"/>
</dbReference>
<dbReference type="Proteomes" id="UP000423756">
    <property type="component" value="Unassembled WGS sequence"/>
</dbReference>
<gene>
    <name evidence="2" type="ORF">F7Q91_18995</name>
</gene>
<proteinExistence type="predicted"/>
<dbReference type="InterPro" id="IPR014507">
    <property type="entry name" value="Baseplate_assembly_J_pred"/>
</dbReference>
<dbReference type="EMBL" id="VZPX01000047">
    <property type="protein sequence ID" value="KAB0476529.1"/>
    <property type="molecule type" value="Genomic_DNA"/>
</dbReference>
<evidence type="ECO:0000313" key="3">
    <source>
        <dbReference type="Proteomes" id="UP000423756"/>
    </source>
</evidence>
<dbReference type="RefSeq" id="WP_150897831.1">
    <property type="nucleotide sequence ID" value="NZ_AP025468.1"/>
</dbReference>
<dbReference type="Pfam" id="PF26078">
    <property type="entry name" value="Baseplate_J_M"/>
    <property type="match status" value="1"/>
</dbReference>
<dbReference type="InterPro" id="IPR058531">
    <property type="entry name" value="Baseplate_J_M"/>
</dbReference>
<evidence type="ECO:0000313" key="2">
    <source>
        <dbReference type="EMBL" id="KAB0476529.1"/>
    </source>
</evidence>
<dbReference type="PIRSF" id="PIRSF020481">
    <property type="entry name" value="BAP"/>
    <property type="match status" value="1"/>
</dbReference>
<dbReference type="InterPro" id="IPR052726">
    <property type="entry name" value="Phage_Baseplate_Hub"/>
</dbReference>
<feature type="domain" description="Baseplate J-like central" evidence="1">
    <location>
        <begin position="133"/>
        <end position="205"/>
    </location>
</feature>
<name>A0A7V7NR69_9VIBR</name>
<sequence length="298" mass="33000">MMATVNVDMSQLPKPAVIEQLDYEQILQEWIERYQGLDPDYQDVNESDPVYKLIEVAAFREMVLRQRVNDGAHATMLAYAVDEDLDVIGANFDVQRLVIDESDPNAVPPRERIMESNEAFRYRIQLSNRAKNTAGSADDYEFWALSADGRVKSIATDSPKGTLVVTVSVLSHEGNGTASSELIKLVEDTLTPKGTRPLSDEVVVQSANINEFPVVAELELFSGPDQSEVLKASREQLDKWLADSHRQGIDLTLDGFYAALRVPGVYKVHMTSPSADIINDKFSAGYASSITLTARVTT</sequence>